<gene>
    <name evidence="1" type="ORF">BHD05_05955</name>
</gene>
<protein>
    <submittedName>
        <fullName evidence="1">Uncharacterized protein</fullName>
    </submittedName>
</protein>
<dbReference type="Proteomes" id="UP000464507">
    <property type="component" value="Chromosome"/>
</dbReference>
<organism evidence="1 2">
    <name type="scientific">Marisediminicola antarctica</name>
    <dbReference type="NCBI Taxonomy" id="674079"/>
    <lineage>
        <taxon>Bacteria</taxon>
        <taxon>Bacillati</taxon>
        <taxon>Actinomycetota</taxon>
        <taxon>Actinomycetes</taxon>
        <taxon>Micrococcales</taxon>
        <taxon>Microbacteriaceae</taxon>
        <taxon>Marisediminicola</taxon>
    </lineage>
</organism>
<accession>A0A7L5ALU1</accession>
<name>A0A7L5ALU1_9MICO</name>
<evidence type="ECO:0000313" key="2">
    <source>
        <dbReference type="Proteomes" id="UP000464507"/>
    </source>
</evidence>
<dbReference type="EMBL" id="CP017146">
    <property type="protein sequence ID" value="QHO69259.1"/>
    <property type="molecule type" value="Genomic_DNA"/>
</dbReference>
<proteinExistence type="predicted"/>
<dbReference type="RefSeq" id="WP_161885627.1">
    <property type="nucleotide sequence ID" value="NZ_CP017146.1"/>
</dbReference>
<dbReference type="OrthoDB" id="5120663at2"/>
<keyword evidence="2" id="KW-1185">Reference proteome</keyword>
<sequence length="83" mass="8978">MNPSDIRWNDEARAKILDDADRVLREAVLDIAGSDPGTNADAIYADLNSRLKDRFIDYEPGPDIRTYADAIAAGEWASPGAAG</sequence>
<evidence type="ECO:0000313" key="1">
    <source>
        <dbReference type="EMBL" id="QHO69259.1"/>
    </source>
</evidence>
<reference evidence="1 2" key="1">
    <citation type="submission" date="2016-09" db="EMBL/GenBank/DDBJ databases">
        <title>Complete genome sequence of microbes from the polar regions.</title>
        <authorList>
            <person name="Liao L."/>
            <person name="Chen B."/>
        </authorList>
    </citation>
    <scope>NUCLEOTIDE SEQUENCE [LARGE SCALE GENOMIC DNA]</scope>
    <source>
        <strain evidence="1 2">ZS314</strain>
    </source>
</reference>
<dbReference type="KEGG" id="mant:BHD05_05955"/>
<dbReference type="AlphaFoldDB" id="A0A7L5ALU1"/>